<dbReference type="STRING" id="1179773.BN6_12170"/>
<dbReference type="HOGENOM" id="CLU_1843680_0_0_11"/>
<accession>K0JWI8</accession>
<dbReference type="Gene3D" id="3.10.450.50">
    <property type="match status" value="1"/>
</dbReference>
<feature type="compositionally biased region" description="Basic and acidic residues" evidence="1">
    <location>
        <begin position="117"/>
        <end position="126"/>
    </location>
</feature>
<name>K0JWI8_SACES</name>
<proteinExistence type="predicted"/>
<dbReference type="BioCyc" id="SESP1179773:BN6_RS41610-MONOMER"/>
<dbReference type="SUPFAM" id="SSF54427">
    <property type="entry name" value="NTF2-like"/>
    <property type="match status" value="1"/>
</dbReference>
<dbReference type="PATRIC" id="fig|1179773.3.peg.1225"/>
<dbReference type="InterPro" id="IPR032710">
    <property type="entry name" value="NTF2-like_dom_sf"/>
</dbReference>
<dbReference type="RefSeq" id="WP_015098656.1">
    <property type="nucleotide sequence ID" value="NC_019673.1"/>
</dbReference>
<sequence length="139" mass="15028">MTASKSLRALREAIVLELLESENEHEFAAAVAAFDHPRCEVVATGEVFEGPAALAGYYARVHAAWPDRCCRVVELHHADAAVIVELAFDGTDRRSTASFVFDGARLVGQRLCGDPHAPAREQENEPPHPSPGVAARISE</sequence>
<evidence type="ECO:0000256" key="1">
    <source>
        <dbReference type="SAM" id="MobiDB-lite"/>
    </source>
</evidence>
<dbReference type="Proteomes" id="UP000006281">
    <property type="component" value="Chromosome"/>
</dbReference>
<protein>
    <recommendedName>
        <fullName evidence="2">SnoaL-like domain-containing protein</fullName>
    </recommendedName>
</protein>
<keyword evidence="4" id="KW-1185">Reference proteome</keyword>
<dbReference type="eggNOG" id="COG5485">
    <property type="taxonomic scope" value="Bacteria"/>
</dbReference>
<reference evidence="3 4" key="1">
    <citation type="journal article" date="2012" name="BMC Genomics">
        <title>Complete genome sequence of Saccharothrix espanaensis DSM 44229T and comparison to the other completely sequenced Pseudonocardiaceae.</title>
        <authorList>
            <person name="Strobel T."/>
            <person name="Al-Dilaimi A."/>
            <person name="Blom J."/>
            <person name="Gessner A."/>
            <person name="Kalinowski J."/>
            <person name="Luzhetska M."/>
            <person name="Puhler A."/>
            <person name="Szczepanowski R."/>
            <person name="Bechthold A."/>
            <person name="Ruckert C."/>
        </authorList>
    </citation>
    <scope>NUCLEOTIDE SEQUENCE [LARGE SCALE GENOMIC DNA]</scope>
    <source>
        <strain evidence="4">ATCC 51144 / DSM 44229 / JCM 9112 / NBRC 15066 / NRRL 15764</strain>
    </source>
</reference>
<dbReference type="InterPro" id="IPR037401">
    <property type="entry name" value="SnoaL-like"/>
</dbReference>
<dbReference type="KEGG" id="sesp:BN6_12170"/>
<gene>
    <name evidence="3" type="ordered locus">BN6_12170</name>
</gene>
<evidence type="ECO:0000259" key="2">
    <source>
        <dbReference type="Pfam" id="PF12680"/>
    </source>
</evidence>
<feature type="region of interest" description="Disordered" evidence="1">
    <location>
        <begin position="113"/>
        <end position="139"/>
    </location>
</feature>
<evidence type="ECO:0000313" key="4">
    <source>
        <dbReference type="Proteomes" id="UP000006281"/>
    </source>
</evidence>
<dbReference type="AlphaFoldDB" id="K0JWI8"/>
<dbReference type="EMBL" id="HE804045">
    <property type="protein sequence ID" value="CCH28543.1"/>
    <property type="molecule type" value="Genomic_DNA"/>
</dbReference>
<dbReference type="Pfam" id="PF12680">
    <property type="entry name" value="SnoaL_2"/>
    <property type="match status" value="1"/>
</dbReference>
<feature type="domain" description="SnoaL-like" evidence="2">
    <location>
        <begin position="17"/>
        <end position="104"/>
    </location>
</feature>
<evidence type="ECO:0000313" key="3">
    <source>
        <dbReference type="EMBL" id="CCH28543.1"/>
    </source>
</evidence>
<organism evidence="3 4">
    <name type="scientific">Saccharothrix espanaensis (strain ATCC 51144 / DSM 44229 / JCM 9112 / NBRC 15066 / NRRL 15764)</name>
    <dbReference type="NCBI Taxonomy" id="1179773"/>
    <lineage>
        <taxon>Bacteria</taxon>
        <taxon>Bacillati</taxon>
        <taxon>Actinomycetota</taxon>
        <taxon>Actinomycetes</taxon>
        <taxon>Pseudonocardiales</taxon>
        <taxon>Pseudonocardiaceae</taxon>
        <taxon>Saccharothrix</taxon>
    </lineage>
</organism>